<proteinExistence type="predicted"/>
<sequence>MTRIQFKLTEHFCTPFLPFTSHKQRQVVADQLPEKDLGSFLSTVKIATEVHGATAPCTSRGPVPPKLPLSNSTLLPTHICSSSCDI</sequence>
<evidence type="ECO:0000313" key="2">
    <source>
        <dbReference type="Proteomes" id="UP000050525"/>
    </source>
</evidence>
<evidence type="ECO:0000313" key="1">
    <source>
        <dbReference type="EMBL" id="KYO26523.1"/>
    </source>
</evidence>
<protein>
    <submittedName>
        <fullName evidence="1">Uncharacterized protein</fullName>
    </submittedName>
</protein>
<dbReference type="EMBL" id="AKHW03005470">
    <property type="protein sequence ID" value="KYO26523.1"/>
    <property type="molecule type" value="Genomic_DNA"/>
</dbReference>
<gene>
    <name evidence="1" type="ORF">Y1Q_0002151</name>
</gene>
<name>A0A151MPX1_ALLMI</name>
<dbReference type="Proteomes" id="UP000050525">
    <property type="component" value="Unassembled WGS sequence"/>
</dbReference>
<keyword evidence="2" id="KW-1185">Reference proteome</keyword>
<organism evidence="1 2">
    <name type="scientific">Alligator mississippiensis</name>
    <name type="common">American alligator</name>
    <dbReference type="NCBI Taxonomy" id="8496"/>
    <lineage>
        <taxon>Eukaryota</taxon>
        <taxon>Metazoa</taxon>
        <taxon>Chordata</taxon>
        <taxon>Craniata</taxon>
        <taxon>Vertebrata</taxon>
        <taxon>Euteleostomi</taxon>
        <taxon>Archelosauria</taxon>
        <taxon>Archosauria</taxon>
        <taxon>Crocodylia</taxon>
        <taxon>Alligatoridae</taxon>
        <taxon>Alligatorinae</taxon>
        <taxon>Alligator</taxon>
    </lineage>
</organism>
<reference evidence="1 2" key="1">
    <citation type="journal article" date="2012" name="Genome Biol.">
        <title>Sequencing three crocodilian genomes to illuminate the evolution of archosaurs and amniotes.</title>
        <authorList>
            <person name="St John J.A."/>
            <person name="Braun E.L."/>
            <person name="Isberg S.R."/>
            <person name="Miles L.G."/>
            <person name="Chong A.Y."/>
            <person name="Gongora J."/>
            <person name="Dalzell P."/>
            <person name="Moran C."/>
            <person name="Bed'hom B."/>
            <person name="Abzhanov A."/>
            <person name="Burgess S.C."/>
            <person name="Cooksey A.M."/>
            <person name="Castoe T.A."/>
            <person name="Crawford N.G."/>
            <person name="Densmore L.D."/>
            <person name="Drew J.C."/>
            <person name="Edwards S.V."/>
            <person name="Faircloth B.C."/>
            <person name="Fujita M.K."/>
            <person name="Greenwold M.J."/>
            <person name="Hoffmann F.G."/>
            <person name="Howard J.M."/>
            <person name="Iguchi T."/>
            <person name="Janes D.E."/>
            <person name="Khan S.Y."/>
            <person name="Kohno S."/>
            <person name="de Koning A.J."/>
            <person name="Lance S.L."/>
            <person name="McCarthy F.M."/>
            <person name="McCormack J.E."/>
            <person name="Merchant M.E."/>
            <person name="Peterson D.G."/>
            <person name="Pollock D.D."/>
            <person name="Pourmand N."/>
            <person name="Raney B.J."/>
            <person name="Roessler K.A."/>
            <person name="Sanford J.R."/>
            <person name="Sawyer R.H."/>
            <person name="Schmidt C.J."/>
            <person name="Triplett E.W."/>
            <person name="Tuberville T.D."/>
            <person name="Venegas-Anaya M."/>
            <person name="Howard J.T."/>
            <person name="Jarvis E.D."/>
            <person name="Guillette L.J.Jr."/>
            <person name="Glenn T.C."/>
            <person name="Green R.E."/>
            <person name="Ray D.A."/>
        </authorList>
    </citation>
    <scope>NUCLEOTIDE SEQUENCE [LARGE SCALE GENOMIC DNA]</scope>
    <source>
        <strain evidence="1">KSC_2009_1</strain>
    </source>
</reference>
<comment type="caution">
    <text evidence="1">The sequence shown here is derived from an EMBL/GenBank/DDBJ whole genome shotgun (WGS) entry which is preliminary data.</text>
</comment>
<accession>A0A151MPX1</accession>
<dbReference type="AlphaFoldDB" id="A0A151MPX1"/>